<evidence type="ECO:0000259" key="4">
    <source>
        <dbReference type="PROSITE" id="PS51077"/>
    </source>
</evidence>
<dbReference type="InterPro" id="IPR005471">
    <property type="entry name" value="Tscrpt_reg_IclR_N"/>
</dbReference>
<dbReference type="RefSeq" id="WP_183612281.1">
    <property type="nucleotide sequence ID" value="NZ_JACICY010000002.1"/>
</dbReference>
<dbReference type="Pfam" id="PF09339">
    <property type="entry name" value="HTH_IclR"/>
    <property type="match status" value="1"/>
</dbReference>
<dbReference type="Gene3D" id="3.30.450.40">
    <property type="match status" value="1"/>
</dbReference>
<keyword evidence="7" id="KW-1185">Reference proteome</keyword>
<dbReference type="Pfam" id="PF01614">
    <property type="entry name" value="IclR_C"/>
    <property type="match status" value="1"/>
</dbReference>
<dbReference type="AlphaFoldDB" id="A0A7W6EVT8"/>
<dbReference type="Proteomes" id="UP000562395">
    <property type="component" value="Unassembled WGS sequence"/>
</dbReference>
<dbReference type="EMBL" id="JACICY010000002">
    <property type="protein sequence ID" value="MBB3860029.1"/>
    <property type="molecule type" value="Genomic_DNA"/>
</dbReference>
<keyword evidence="2 6" id="KW-0238">DNA-binding</keyword>
<dbReference type="SMART" id="SM00346">
    <property type="entry name" value="HTH_ICLR"/>
    <property type="match status" value="1"/>
</dbReference>
<name>A0A7W6EVT8_9SPHN</name>
<evidence type="ECO:0000259" key="5">
    <source>
        <dbReference type="PROSITE" id="PS51078"/>
    </source>
</evidence>
<keyword evidence="1" id="KW-0805">Transcription regulation</keyword>
<dbReference type="InterPro" id="IPR050707">
    <property type="entry name" value="HTH_MetabolicPath_Reg"/>
</dbReference>
<protein>
    <submittedName>
        <fullName evidence="6">DNA-binding IclR family transcriptional regulator</fullName>
    </submittedName>
</protein>
<evidence type="ECO:0000313" key="7">
    <source>
        <dbReference type="Proteomes" id="UP000562395"/>
    </source>
</evidence>
<dbReference type="SUPFAM" id="SSF46785">
    <property type="entry name" value="Winged helix' DNA-binding domain"/>
    <property type="match status" value="1"/>
</dbReference>
<dbReference type="Gene3D" id="1.10.10.10">
    <property type="entry name" value="Winged helix-like DNA-binding domain superfamily/Winged helix DNA-binding domain"/>
    <property type="match status" value="1"/>
</dbReference>
<dbReference type="PROSITE" id="PS51077">
    <property type="entry name" value="HTH_ICLR"/>
    <property type="match status" value="1"/>
</dbReference>
<dbReference type="InterPro" id="IPR014757">
    <property type="entry name" value="Tscrpt_reg_IclR_C"/>
</dbReference>
<evidence type="ECO:0000256" key="3">
    <source>
        <dbReference type="ARBA" id="ARBA00023163"/>
    </source>
</evidence>
<evidence type="ECO:0000256" key="2">
    <source>
        <dbReference type="ARBA" id="ARBA00023125"/>
    </source>
</evidence>
<dbReference type="InterPro" id="IPR036388">
    <property type="entry name" value="WH-like_DNA-bd_sf"/>
</dbReference>
<evidence type="ECO:0000313" key="6">
    <source>
        <dbReference type="EMBL" id="MBB3860029.1"/>
    </source>
</evidence>
<feature type="domain" description="HTH iclR-type" evidence="4">
    <location>
        <begin position="13"/>
        <end position="74"/>
    </location>
</feature>
<dbReference type="PROSITE" id="PS51078">
    <property type="entry name" value="ICLR_ED"/>
    <property type="match status" value="1"/>
</dbReference>
<comment type="caution">
    <text evidence="6">The sequence shown here is derived from an EMBL/GenBank/DDBJ whole genome shotgun (WGS) entry which is preliminary data.</text>
</comment>
<proteinExistence type="predicted"/>
<dbReference type="SUPFAM" id="SSF55781">
    <property type="entry name" value="GAF domain-like"/>
    <property type="match status" value="1"/>
</dbReference>
<accession>A0A7W6EVT8</accession>
<dbReference type="InterPro" id="IPR029016">
    <property type="entry name" value="GAF-like_dom_sf"/>
</dbReference>
<dbReference type="GO" id="GO:0045892">
    <property type="term" value="P:negative regulation of DNA-templated transcription"/>
    <property type="evidence" value="ECO:0007669"/>
    <property type="project" value="TreeGrafter"/>
</dbReference>
<feature type="domain" description="IclR-ED" evidence="5">
    <location>
        <begin position="75"/>
        <end position="257"/>
    </location>
</feature>
<dbReference type="PANTHER" id="PTHR30136:SF24">
    <property type="entry name" value="HTH-TYPE TRANSCRIPTIONAL REPRESSOR ALLR"/>
    <property type="match status" value="1"/>
</dbReference>
<reference evidence="6 7" key="1">
    <citation type="submission" date="2020-08" db="EMBL/GenBank/DDBJ databases">
        <title>Genomic Encyclopedia of Type Strains, Phase IV (KMG-IV): sequencing the most valuable type-strain genomes for metagenomic binning, comparative biology and taxonomic classification.</title>
        <authorList>
            <person name="Goeker M."/>
        </authorList>
    </citation>
    <scope>NUCLEOTIDE SEQUENCE [LARGE SCALE GENOMIC DNA]</scope>
    <source>
        <strain evidence="6 7">DSM 14552</strain>
    </source>
</reference>
<dbReference type="GO" id="GO:0003677">
    <property type="term" value="F:DNA binding"/>
    <property type="evidence" value="ECO:0007669"/>
    <property type="project" value="UniProtKB-KW"/>
</dbReference>
<organism evidence="6 7">
    <name type="scientific">Novosphingobium hassiacum</name>
    <dbReference type="NCBI Taxonomy" id="173676"/>
    <lineage>
        <taxon>Bacteria</taxon>
        <taxon>Pseudomonadati</taxon>
        <taxon>Pseudomonadota</taxon>
        <taxon>Alphaproteobacteria</taxon>
        <taxon>Sphingomonadales</taxon>
        <taxon>Sphingomonadaceae</taxon>
        <taxon>Novosphingobium</taxon>
    </lineage>
</organism>
<dbReference type="InterPro" id="IPR036390">
    <property type="entry name" value="WH_DNA-bd_sf"/>
</dbReference>
<keyword evidence="3" id="KW-0804">Transcription</keyword>
<sequence length="258" mass="27282">MRQSADSKGTPTVAALSRSLALLEAVLADRDGSSMATIAARVGLPKATAHRQATTLLQDGFLRRLATGQLIAGPRLVALAQMLDHRQVVVAAAAPVLHRLALKLGCVAQSGTLENDMVTYRIKTGQGAEGLFTRVGLQLEAYCTGIGKVLLAHLSEREREAYLATGPFPALTTHTITEPAALRVELQRIRAQGYARDNEEITEGLVCFAAPLRIGEGEVVAAISVSRLTEDLRPGLQAATINALLSAACEIEAAIRTG</sequence>
<evidence type="ECO:0000256" key="1">
    <source>
        <dbReference type="ARBA" id="ARBA00023015"/>
    </source>
</evidence>
<dbReference type="PANTHER" id="PTHR30136">
    <property type="entry name" value="HELIX-TURN-HELIX TRANSCRIPTIONAL REGULATOR, ICLR FAMILY"/>
    <property type="match status" value="1"/>
</dbReference>
<dbReference type="GO" id="GO:0003700">
    <property type="term" value="F:DNA-binding transcription factor activity"/>
    <property type="evidence" value="ECO:0007669"/>
    <property type="project" value="TreeGrafter"/>
</dbReference>
<gene>
    <name evidence="6" type="ORF">GGQ88_001290</name>
</gene>